<evidence type="ECO:0000313" key="4">
    <source>
        <dbReference type="Proteomes" id="UP000036958"/>
    </source>
</evidence>
<dbReference type="EMBL" id="LGIA01000041">
    <property type="protein sequence ID" value="KOH46194.1"/>
    <property type="molecule type" value="Genomic_DNA"/>
</dbReference>
<accession>A0A0L8VCL9</accession>
<proteinExistence type="predicted"/>
<dbReference type="Pfam" id="PF09851">
    <property type="entry name" value="SHOCT"/>
    <property type="match status" value="1"/>
</dbReference>
<evidence type="ECO:0000259" key="2">
    <source>
        <dbReference type="Pfam" id="PF09851"/>
    </source>
</evidence>
<dbReference type="OrthoDB" id="5421551at2"/>
<protein>
    <submittedName>
        <fullName evidence="3">Electron transporter RnfE</fullName>
    </submittedName>
</protein>
<reference evidence="4" key="1">
    <citation type="submission" date="2015-07" db="EMBL/GenBank/DDBJ databases">
        <title>Genome sequencing of Sunxiuqinia dokdonensis strain SK.</title>
        <authorList>
            <person name="Ahn S."/>
            <person name="Kim B.-C."/>
        </authorList>
    </citation>
    <scope>NUCLEOTIDE SEQUENCE [LARGE SCALE GENOMIC DNA]</scope>
    <source>
        <strain evidence="4">SK</strain>
    </source>
</reference>
<feature type="domain" description="SHOCT" evidence="2">
    <location>
        <begin position="51"/>
        <end position="76"/>
    </location>
</feature>
<feature type="transmembrane region" description="Helical" evidence="1">
    <location>
        <begin position="15"/>
        <end position="33"/>
    </location>
</feature>
<dbReference type="InterPro" id="IPR018649">
    <property type="entry name" value="SHOCT"/>
</dbReference>
<dbReference type="InterPro" id="IPR033788">
    <property type="entry name" value="VbhA-like"/>
</dbReference>
<dbReference type="RefSeq" id="WP_053180254.1">
    <property type="nucleotide sequence ID" value="NZ_LGIA01000041.1"/>
</dbReference>
<dbReference type="Proteomes" id="UP000036958">
    <property type="component" value="Unassembled WGS sequence"/>
</dbReference>
<keyword evidence="4" id="KW-1185">Reference proteome</keyword>
<keyword evidence="1" id="KW-0812">Transmembrane</keyword>
<dbReference type="STRING" id="1409788.NC99_09720"/>
<keyword evidence="1" id="KW-1133">Transmembrane helix</keyword>
<keyword evidence="1" id="KW-0472">Membrane</keyword>
<evidence type="ECO:0000313" key="3">
    <source>
        <dbReference type="EMBL" id="KOH46194.1"/>
    </source>
</evidence>
<dbReference type="AlphaFoldDB" id="A0A0L8VCL9"/>
<evidence type="ECO:0000256" key="1">
    <source>
        <dbReference type="SAM" id="Phobius"/>
    </source>
</evidence>
<dbReference type="CDD" id="cd11586">
    <property type="entry name" value="VbhA_like"/>
    <property type="match status" value="1"/>
</dbReference>
<organism evidence="3 4">
    <name type="scientific">Sunxiuqinia dokdonensis</name>
    <dbReference type="NCBI Taxonomy" id="1409788"/>
    <lineage>
        <taxon>Bacteria</taxon>
        <taxon>Pseudomonadati</taxon>
        <taxon>Bacteroidota</taxon>
        <taxon>Bacteroidia</taxon>
        <taxon>Marinilabiliales</taxon>
        <taxon>Prolixibacteraceae</taxon>
        <taxon>Sunxiuqinia</taxon>
    </lineage>
</organism>
<comment type="caution">
    <text evidence="3">The sequence shown here is derived from an EMBL/GenBank/DDBJ whole genome shotgun (WGS) entry which is preliminary data.</text>
</comment>
<name>A0A0L8VCL9_9BACT</name>
<sequence>MMDGFGCHGWGMGMGWWWVIGLIIVIAVVWMVVKGMSQNNRPGNLPVSKSALDILKERYAKGEIDKQEFEERKKNLM</sequence>
<gene>
    <name evidence="3" type="ORF">NC99_09720</name>
</gene>
<dbReference type="PATRIC" id="fig|1409788.3.peg.990"/>